<feature type="compositionally biased region" description="Polar residues" evidence="1">
    <location>
        <begin position="956"/>
        <end position="974"/>
    </location>
</feature>
<feature type="compositionally biased region" description="Pro residues" evidence="1">
    <location>
        <begin position="60"/>
        <end position="69"/>
    </location>
</feature>
<feature type="region of interest" description="Disordered" evidence="1">
    <location>
        <begin position="398"/>
        <end position="444"/>
    </location>
</feature>
<proteinExistence type="predicted"/>
<feature type="compositionally biased region" description="Low complexity" evidence="1">
    <location>
        <begin position="259"/>
        <end position="283"/>
    </location>
</feature>
<dbReference type="STRING" id="1331196.A0A1B9IUB9"/>
<dbReference type="Proteomes" id="UP000092583">
    <property type="component" value="Unassembled WGS sequence"/>
</dbReference>
<feature type="compositionally biased region" description="Low complexity" evidence="1">
    <location>
        <begin position="304"/>
        <end position="319"/>
    </location>
</feature>
<accession>A0A1B9IUB9</accession>
<reference evidence="3 4" key="1">
    <citation type="submission" date="2013-07" db="EMBL/GenBank/DDBJ databases">
        <title>The Genome Sequence of Kwoniella mangroviensis CBS10435.</title>
        <authorList>
            <consortium name="The Broad Institute Genome Sequencing Platform"/>
            <person name="Cuomo C."/>
            <person name="Litvintseva A."/>
            <person name="Chen Y."/>
            <person name="Heitman J."/>
            <person name="Sun S."/>
            <person name="Springer D."/>
            <person name="Dromer F."/>
            <person name="Young S.K."/>
            <person name="Zeng Q."/>
            <person name="Gargeya S."/>
            <person name="Fitzgerald M."/>
            <person name="Abouelleil A."/>
            <person name="Alvarado L."/>
            <person name="Berlin A.M."/>
            <person name="Chapman S.B."/>
            <person name="Dewar J."/>
            <person name="Goldberg J."/>
            <person name="Griggs A."/>
            <person name="Gujja S."/>
            <person name="Hansen M."/>
            <person name="Howarth C."/>
            <person name="Imamovic A."/>
            <person name="Larimer J."/>
            <person name="McCowan C."/>
            <person name="Murphy C."/>
            <person name="Pearson M."/>
            <person name="Priest M."/>
            <person name="Roberts A."/>
            <person name="Saif S."/>
            <person name="Shea T."/>
            <person name="Sykes S."/>
            <person name="Wortman J."/>
            <person name="Nusbaum C."/>
            <person name="Birren B."/>
        </authorList>
    </citation>
    <scope>NUCLEOTIDE SEQUENCE [LARGE SCALE GENOMIC DNA]</scope>
    <source>
        <strain evidence="3 4">CBS 10435</strain>
    </source>
</reference>
<protein>
    <recommendedName>
        <fullName evidence="2">DH domain-containing protein</fullName>
    </recommendedName>
</protein>
<feature type="compositionally biased region" description="Polar residues" evidence="1">
    <location>
        <begin position="38"/>
        <end position="53"/>
    </location>
</feature>
<feature type="compositionally biased region" description="Basic and acidic residues" evidence="1">
    <location>
        <begin position="485"/>
        <end position="496"/>
    </location>
</feature>
<feature type="compositionally biased region" description="Polar residues" evidence="1">
    <location>
        <begin position="290"/>
        <end position="303"/>
    </location>
</feature>
<feature type="compositionally biased region" description="Polar residues" evidence="1">
    <location>
        <begin position="1"/>
        <end position="28"/>
    </location>
</feature>
<keyword evidence="4" id="KW-1185">Reference proteome</keyword>
<feature type="compositionally biased region" description="Polar residues" evidence="1">
    <location>
        <begin position="230"/>
        <end position="242"/>
    </location>
</feature>
<dbReference type="GO" id="GO:0005737">
    <property type="term" value="C:cytoplasm"/>
    <property type="evidence" value="ECO:0007669"/>
    <property type="project" value="TreeGrafter"/>
</dbReference>
<feature type="compositionally biased region" description="Polar residues" evidence="1">
    <location>
        <begin position="525"/>
        <end position="535"/>
    </location>
</feature>
<feature type="region of interest" description="Disordered" evidence="1">
    <location>
        <begin position="868"/>
        <end position="889"/>
    </location>
</feature>
<reference evidence="4" key="2">
    <citation type="submission" date="2013-12" db="EMBL/GenBank/DDBJ databases">
        <title>Evolution of pathogenesis and genome organization in the Tremellales.</title>
        <authorList>
            <person name="Cuomo C."/>
            <person name="Litvintseva A."/>
            <person name="Heitman J."/>
            <person name="Chen Y."/>
            <person name="Sun S."/>
            <person name="Springer D."/>
            <person name="Dromer F."/>
            <person name="Young S."/>
            <person name="Zeng Q."/>
            <person name="Chapman S."/>
            <person name="Gujja S."/>
            <person name="Saif S."/>
            <person name="Birren B."/>
        </authorList>
    </citation>
    <scope>NUCLEOTIDE SEQUENCE [LARGE SCALE GENOMIC DNA]</scope>
    <source>
        <strain evidence="4">CBS 10435</strain>
    </source>
</reference>
<feature type="domain" description="DH" evidence="2">
    <location>
        <begin position="619"/>
        <end position="809"/>
    </location>
</feature>
<dbReference type="InterPro" id="IPR000219">
    <property type="entry name" value="DH_dom"/>
</dbReference>
<evidence type="ECO:0000313" key="3">
    <source>
        <dbReference type="EMBL" id="OCF59024.1"/>
    </source>
</evidence>
<feature type="compositionally biased region" description="Polar residues" evidence="1">
    <location>
        <begin position="200"/>
        <end position="209"/>
    </location>
</feature>
<feature type="region of interest" description="Disordered" evidence="1">
    <location>
        <begin position="485"/>
        <end position="566"/>
    </location>
</feature>
<evidence type="ECO:0000259" key="2">
    <source>
        <dbReference type="PROSITE" id="PS50010"/>
    </source>
</evidence>
<dbReference type="InterPro" id="IPR035899">
    <property type="entry name" value="DBL_dom_sf"/>
</dbReference>
<dbReference type="PANTHER" id="PTHR12673">
    <property type="entry name" value="FACIOGENITAL DYSPLASIA PROTEIN"/>
    <property type="match status" value="1"/>
</dbReference>
<feature type="region of interest" description="Disordered" evidence="1">
    <location>
        <begin position="191"/>
        <end position="328"/>
    </location>
</feature>
<evidence type="ECO:0000256" key="1">
    <source>
        <dbReference type="SAM" id="MobiDB-lite"/>
    </source>
</evidence>
<dbReference type="GO" id="GO:0005085">
    <property type="term" value="F:guanyl-nucleotide exchange factor activity"/>
    <property type="evidence" value="ECO:0007669"/>
    <property type="project" value="InterPro"/>
</dbReference>
<dbReference type="Gene3D" id="1.20.900.10">
    <property type="entry name" value="Dbl homology (DH) domain"/>
    <property type="match status" value="1"/>
</dbReference>
<feature type="compositionally biased region" description="Polar residues" evidence="1">
    <location>
        <begin position="497"/>
        <end position="516"/>
    </location>
</feature>
<dbReference type="EMBL" id="KI669461">
    <property type="protein sequence ID" value="OCF59024.1"/>
    <property type="molecule type" value="Genomic_DNA"/>
</dbReference>
<dbReference type="PROSITE" id="PS50010">
    <property type="entry name" value="DH_2"/>
    <property type="match status" value="1"/>
</dbReference>
<feature type="compositionally biased region" description="Low complexity" evidence="1">
    <location>
        <begin position="912"/>
        <end position="955"/>
    </location>
</feature>
<evidence type="ECO:0000313" key="4">
    <source>
        <dbReference type="Proteomes" id="UP000092583"/>
    </source>
</evidence>
<feature type="region of interest" description="Disordered" evidence="1">
    <location>
        <begin position="912"/>
        <end position="978"/>
    </location>
</feature>
<dbReference type="InterPro" id="IPR051092">
    <property type="entry name" value="FYVE_RhoGEF_PH"/>
</dbReference>
<feature type="compositionally biased region" description="Low complexity" evidence="1">
    <location>
        <begin position="220"/>
        <end position="229"/>
    </location>
</feature>
<gene>
    <name evidence="3" type="ORF">L486_03522</name>
</gene>
<dbReference type="OrthoDB" id="1716625at2759"/>
<dbReference type="AlphaFoldDB" id="A0A1B9IUB9"/>
<organism evidence="3 4">
    <name type="scientific">Kwoniella mangroviensis CBS 10435</name>
    <dbReference type="NCBI Taxonomy" id="1331196"/>
    <lineage>
        <taxon>Eukaryota</taxon>
        <taxon>Fungi</taxon>
        <taxon>Dikarya</taxon>
        <taxon>Basidiomycota</taxon>
        <taxon>Agaricomycotina</taxon>
        <taxon>Tremellomycetes</taxon>
        <taxon>Tremellales</taxon>
        <taxon>Cryptococcaceae</taxon>
        <taxon>Kwoniella</taxon>
    </lineage>
</organism>
<dbReference type="SMART" id="SM00325">
    <property type="entry name" value="RhoGEF"/>
    <property type="match status" value="1"/>
</dbReference>
<dbReference type="PANTHER" id="PTHR12673:SF159">
    <property type="entry name" value="LD03170P"/>
    <property type="match status" value="1"/>
</dbReference>
<dbReference type="Pfam" id="PF00621">
    <property type="entry name" value="RhoGEF"/>
    <property type="match status" value="1"/>
</dbReference>
<feature type="compositionally biased region" description="Low complexity" evidence="1">
    <location>
        <begin position="70"/>
        <end position="115"/>
    </location>
</feature>
<feature type="region of interest" description="Disordered" evidence="1">
    <location>
        <begin position="1"/>
        <end position="160"/>
    </location>
</feature>
<name>A0A1B9IUB9_9TREE</name>
<dbReference type="SUPFAM" id="SSF48065">
    <property type="entry name" value="DBL homology domain (DH-domain)"/>
    <property type="match status" value="1"/>
</dbReference>
<feature type="compositionally biased region" description="Low complexity" evidence="1">
    <location>
        <begin position="128"/>
        <end position="142"/>
    </location>
</feature>
<feature type="region of interest" description="Disordered" evidence="1">
    <location>
        <begin position="1087"/>
        <end position="1115"/>
    </location>
</feature>
<sequence length="1201" mass="129691">MPNSFSSPPLRQPRSPGSRSTSNLSFHSVDTPPLPQWDTPTSQHTSMTRSSKYVPSPHRAAPPVPPLPSSSPATVSFGVPFPSASASASPIVRSSSSSSSSSTASSSSTTSQRVSTPPPPVRTRRTSRSSSKLLPALPLSISTTPEHHHSPYASPAGSVRSKRVAVDYTSDGIGLGIGLTDEVRIVVSREGRRSRAVSVSYGSRSNASSEDMACLPTPPITGSSPSPSSMNDRTPSRSSVRPTVTIPDSGGTPPRPARRATSAYPSPASASASALNSRRSPLLAPRPISLTPQSQSDLVPPQTSFSRSISPSGDSISTITVSPASTPRPFFTDISSKSCVTTAPESSSALASALEEPSSSVPLGGRKRDSAQRRLSALRGLVANLDFNQPWSFSPNTLSEETLFSPQPEFEERQEDSQEVSYYWTDSNDHPDFGAEPPSECSDESFIMTSSSEEVLASPVHSISHPTRYAQYDSVKSVIQPDIAESHGWPEPKAQPEHQQPIKQIGNSPSTLTLNSPRMDFTPVRRNSGSRKQPNSTPPRRPRQFRSSSELLSRTPEPPRPATRARKEIFEVASSGYSKSLEPVSPILPVTPTSTWRSSLPNDEIYNRLLENYGPMEIKRQEIIWEMCETEHTFIKSMRTVLRLFATPLKTPQGHWIDGIPGKITDLFDSLECIAHAHGVISATERDMRRRSDILDVANFVSTFKSWVSRLEVHEWYLIRFESVVSLVEENVRDPDSVFGEFVRMQMKEEVLGSMSLGSMLLKPVQRLTKYPLFLKRLLDATPHPHPIHPEILSLLSTTESIILNLQATKAREEDFEQLQALQTRLIGLPGNFHLAIRGRKLLGQGQVVRVPPSKDLSSAFGARARAGSMHSSRGSISSSISSSAPSTVSSISPWEFSASLTPSRTSAFSVSSNGSSFYSGPPSRSNSITKPSSSTSAFSPSRPSMNRSPSSTSSFMDNNSYYNTSRPSTPSSTKNRKKEEVLTLLVFDDLVILGQTVQEKSGLFGVGPNKKKGSSTLRVLGEMEGGIGKVGEVRDWSGWNGYSNLFSLTLIPISHSARYPLNPITTAFTLPSNYSSGMGMGVLSTSPSLRSLKSSTSSSSSSTTSSSSNSNGSTNLGGLANLNCPILNNMSSLLGMLGQVSTSGMGPGRGSEYVIEEKEVLAGALVKEIPDEEEEGDGEVHELYREMQGEWSGMGMGYAA</sequence>